<dbReference type="InterPro" id="IPR002539">
    <property type="entry name" value="MaoC-like_dom"/>
</dbReference>
<dbReference type="OrthoDB" id="9774179at2"/>
<dbReference type="PATRIC" id="fig|587753.10.peg.1159"/>
<organism evidence="2 3">
    <name type="scientific">Pseudomonas chlororaphis</name>
    <dbReference type="NCBI Taxonomy" id="587753"/>
    <lineage>
        <taxon>Bacteria</taxon>
        <taxon>Pseudomonadati</taxon>
        <taxon>Pseudomonadota</taxon>
        <taxon>Gammaproteobacteria</taxon>
        <taxon>Pseudomonadales</taxon>
        <taxon>Pseudomonadaceae</taxon>
        <taxon>Pseudomonas</taxon>
    </lineage>
</organism>
<dbReference type="Pfam" id="PF01575">
    <property type="entry name" value="MaoC_dehydratas"/>
    <property type="match status" value="1"/>
</dbReference>
<dbReference type="Proteomes" id="UP000032748">
    <property type="component" value="Chromosome"/>
</dbReference>
<evidence type="ECO:0000313" key="3">
    <source>
        <dbReference type="Proteomes" id="UP000032748"/>
    </source>
</evidence>
<dbReference type="RefSeq" id="WP_045881363.1">
    <property type="nucleotide sequence ID" value="NZ_CP011110.1"/>
</dbReference>
<evidence type="ECO:0000313" key="2">
    <source>
        <dbReference type="EMBL" id="AKA22621.1"/>
    </source>
</evidence>
<reference evidence="2 3" key="1">
    <citation type="journal article" date="2015" name="Mol. Plant Microbe Interact.">
        <title>Comparative Genomic Analysis of Pseudomonas chlororaphis PCL1606 Reveals New Insight into Antifungal Compounds Involved in Biocontrol.</title>
        <authorList>
            <person name="Calderon C.E."/>
            <person name="Ramos C."/>
            <person name="de Vicente A."/>
            <person name="Cazorla F.M."/>
        </authorList>
    </citation>
    <scope>NUCLEOTIDE SEQUENCE [LARGE SCALE GENOMIC DNA]</scope>
    <source>
        <strain evidence="2 3">PCL1606</strain>
    </source>
</reference>
<dbReference type="EMBL" id="CP011110">
    <property type="protein sequence ID" value="AKA22621.1"/>
    <property type="molecule type" value="Genomic_DNA"/>
</dbReference>
<dbReference type="InterPro" id="IPR029069">
    <property type="entry name" value="HotDog_dom_sf"/>
</dbReference>
<sequence>MQLQFGAEQIEAWAGLSGDRNPIHFDLEAARRMDAADVVVHGMLALLPVKHRMGRVAQALAQDWMQFKALLKAPVLRDSTVALSTRERSDSTGFKLHSSDGGSEHVIGHVRAVEAPVWSSTTPGFLLAREEVTAWLARFRDDLGRGFDDWVALDALVFSHFIRTQLGVIFDCLSPQFSQRPRPGRLEDLADHLVVQTSHQITFCTSLRSLGELQADIRCEIDNIHLIESPGKAVGTLDLGVHVSDRHVMTITLGLMIKALPTSQGVMQ</sequence>
<dbReference type="AlphaFoldDB" id="A0A0D5XU68"/>
<evidence type="ECO:0000259" key="1">
    <source>
        <dbReference type="Pfam" id="PF01575"/>
    </source>
</evidence>
<name>A0A0D5XU68_9PSED</name>
<dbReference type="SUPFAM" id="SSF54637">
    <property type="entry name" value="Thioesterase/thiol ester dehydrase-isomerase"/>
    <property type="match status" value="1"/>
</dbReference>
<protein>
    <recommendedName>
        <fullName evidence="1">MaoC-like domain-containing protein</fullName>
    </recommendedName>
</protein>
<accession>A0A0D5XU68</accession>
<proteinExistence type="predicted"/>
<dbReference type="KEGG" id="pcz:PCL1606_11660"/>
<gene>
    <name evidence="2" type="ORF">PCL1606_11660</name>
</gene>
<feature type="domain" description="MaoC-like" evidence="1">
    <location>
        <begin position="8"/>
        <end position="95"/>
    </location>
</feature>
<dbReference type="Gene3D" id="3.10.129.10">
    <property type="entry name" value="Hotdog Thioesterase"/>
    <property type="match status" value="1"/>
</dbReference>